<protein>
    <submittedName>
        <fullName evidence="1">Uncharacterized protein</fullName>
    </submittedName>
</protein>
<evidence type="ECO:0000313" key="1">
    <source>
        <dbReference type="EMBL" id="CAK9859953.1"/>
    </source>
</evidence>
<reference evidence="1" key="1">
    <citation type="submission" date="2024-03" db="EMBL/GenBank/DDBJ databases">
        <authorList>
            <consortium name="ELIXIR-Norway"/>
            <consortium name="Elixir Norway"/>
        </authorList>
    </citation>
    <scope>NUCLEOTIDE SEQUENCE</scope>
</reference>
<accession>A0ABP1ABN9</accession>
<name>A0ABP1ABN9_9BRYO</name>
<gene>
    <name evidence="1" type="ORF">CSSPJE1EN2_LOCUS2948</name>
</gene>
<proteinExistence type="predicted"/>
<dbReference type="EMBL" id="OZ023711">
    <property type="protein sequence ID" value="CAK9859953.1"/>
    <property type="molecule type" value="Genomic_DNA"/>
</dbReference>
<keyword evidence="2" id="KW-1185">Reference proteome</keyword>
<evidence type="ECO:0000313" key="2">
    <source>
        <dbReference type="Proteomes" id="UP001497522"/>
    </source>
</evidence>
<sequence length="99" mass="10346">MVIVNCNYTSSHQKRGPGATRLVTVDDTGTSETVTDFTAVHTDCNIGVLVDSSFGVIQEGKALLLGAVHYGTEGGAQGRRHIAIRIVCSGTKGDDQGVL</sequence>
<dbReference type="Proteomes" id="UP001497522">
    <property type="component" value="Chromosome 10"/>
</dbReference>
<organism evidence="1 2">
    <name type="scientific">Sphagnum jensenii</name>
    <dbReference type="NCBI Taxonomy" id="128206"/>
    <lineage>
        <taxon>Eukaryota</taxon>
        <taxon>Viridiplantae</taxon>
        <taxon>Streptophyta</taxon>
        <taxon>Embryophyta</taxon>
        <taxon>Bryophyta</taxon>
        <taxon>Sphagnophytina</taxon>
        <taxon>Sphagnopsida</taxon>
        <taxon>Sphagnales</taxon>
        <taxon>Sphagnaceae</taxon>
        <taxon>Sphagnum</taxon>
    </lineage>
</organism>